<comment type="caution">
    <text evidence="3">The sequence shown here is derived from an EMBL/GenBank/DDBJ whole genome shotgun (WGS) entry which is preliminary data.</text>
</comment>
<feature type="transmembrane region" description="Helical" evidence="2">
    <location>
        <begin position="721"/>
        <end position="742"/>
    </location>
</feature>
<evidence type="ECO:0000256" key="2">
    <source>
        <dbReference type="SAM" id="Phobius"/>
    </source>
</evidence>
<keyword evidence="2" id="KW-1133">Transmembrane helix</keyword>
<keyword evidence="4" id="KW-1185">Reference proteome</keyword>
<protein>
    <submittedName>
        <fullName evidence="3">Uncharacterized protein</fullName>
    </submittedName>
</protein>
<keyword evidence="2" id="KW-0812">Transmembrane</keyword>
<feature type="transmembrane region" description="Helical" evidence="2">
    <location>
        <begin position="15"/>
        <end position="44"/>
    </location>
</feature>
<dbReference type="RefSeq" id="WP_231483396.1">
    <property type="nucleotide sequence ID" value="NZ_BAAAZO010000003.1"/>
</dbReference>
<evidence type="ECO:0000256" key="1">
    <source>
        <dbReference type="SAM" id="MobiDB-lite"/>
    </source>
</evidence>
<dbReference type="EMBL" id="BAAAZO010000003">
    <property type="protein sequence ID" value="GAA3609383.1"/>
    <property type="molecule type" value="Genomic_DNA"/>
</dbReference>
<gene>
    <name evidence="3" type="ORF">GCM10022223_26810</name>
</gene>
<feature type="transmembrane region" description="Helical" evidence="2">
    <location>
        <begin position="754"/>
        <end position="782"/>
    </location>
</feature>
<evidence type="ECO:0000313" key="3">
    <source>
        <dbReference type="EMBL" id="GAA3609383.1"/>
    </source>
</evidence>
<feature type="region of interest" description="Disordered" evidence="1">
    <location>
        <begin position="1392"/>
        <end position="1411"/>
    </location>
</feature>
<reference evidence="4" key="1">
    <citation type="journal article" date="2019" name="Int. J. Syst. Evol. Microbiol.">
        <title>The Global Catalogue of Microorganisms (GCM) 10K type strain sequencing project: providing services to taxonomists for standard genome sequencing and annotation.</title>
        <authorList>
            <consortium name="The Broad Institute Genomics Platform"/>
            <consortium name="The Broad Institute Genome Sequencing Center for Infectious Disease"/>
            <person name="Wu L."/>
            <person name="Ma J."/>
        </authorList>
    </citation>
    <scope>NUCLEOTIDE SEQUENCE [LARGE SCALE GENOMIC DNA]</scope>
    <source>
        <strain evidence="4">JCM 16902</strain>
    </source>
</reference>
<keyword evidence="2" id="KW-0472">Membrane</keyword>
<feature type="transmembrane region" description="Helical" evidence="2">
    <location>
        <begin position="654"/>
        <end position="672"/>
    </location>
</feature>
<feature type="transmembrane region" description="Helical" evidence="2">
    <location>
        <begin position="537"/>
        <end position="560"/>
    </location>
</feature>
<evidence type="ECO:0000313" key="4">
    <source>
        <dbReference type="Proteomes" id="UP001501074"/>
    </source>
</evidence>
<feature type="transmembrane region" description="Helical" evidence="2">
    <location>
        <begin position="598"/>
        <end position="616"/>
    </location>
</feature>
<feature type="transmembrane region" description="Helical" evidence="2">
    <location>
        <begin position="678"/>
        <end position="700"/>
    </location>
</feature>
<organism evidence="3 4">
    <name type="scientific">Kineosporia mesophila</name>
    <dbReference type="NCBI Taxonomy" id="566012"/>
    <lineage>
        <taxon>Bacteria</taxon>
        <taxon>Bacillati</taxon>
        <taxon>Actinomycetota</taxon>
        <taxon>Actinomycetes</taxon>
        <taxon>Kineosporiales</taxon>
        <taxon>Kineosporiaceae</taxon>
        <taxon>Kineosporia</taxon>
    </lineage>
</organism>
<feature type="transmembrane region" description="Helical" evidence="2">
    <location>
        <begin position="902"/>
        <end position="923"/>
    </location>
</feature>
<accession>A0ABP6ZGX1</accession>
<sequence>MGRGQGTISDGVRGAILALIIGILLFAGNDTLLALVAGLAPLAFTGRENRQNRTGTDELEEFRERLHVIQSDAWRRRRPGRRVAADDWWGIADVPVPLLKERTDTLPPEPPAARDRKNPVRLPKFFRSIPKIVPGQPKILEDAEPYDFEEFEPESVRPVLEALAGGRYNLVLRGPQNSAKTGTLLGFVLAAQQMRNEDRSFPLAIRVSLAGWEDHWREHPTGPDSQPGLIDWIKVRFRDDYPGLLEHGAPADDLLDALWRDDSRAGGNTVVLFVDDIDRIRNSSVRDRIIAELGTRTALLTHAEDADPDFWPGRWVTLDLTRPTLAYARAVLPGEVSQVPRRIYESPRLLRTLRSAYPKSEDLGQRLETLNEKDQERPARSRYNGGAVDEFWKGLIHEGWEARPQPAGPRDQTWHARLGHGLAAVGRPVIHWFTIRWFITSPPPPARRSAESPAVRTLKWVARAGLFENTRFAWWEVPRRAAQEPGTATPQRLWTASIDKGRPFRGGLRIQAWRAGSGRPLITAAYRRLLWRRALSATAWAIGTFLAGLLVIAACLWLGLVQGYDRASHGLQGAGVLTWSDVAQWDWHSRHAPLTNPLYLSASVLFVVVLTVFGLARFGDEFEHSDGGRPQIIRPRLPGGRQLREIARLIPRPSAVLLVLGIVSAVVLQVMNSGLSEQLWTGTTFSALFVSLLAWLHWCSQEGDNLTPTDTFASDRRSTRVVASTLGIAMVASSTTLAWWFTSPGHVPTLGQCLWISGAAAVSVGLARGFHLGAGMIAPILFPLREGFGIGYAHRMRMLEISLRRIDDRRAAYDAALARRAQDPDPSEAADAARRELAPLTVISAFDLNQRASWDDERHRGLVLRHVGSLIRLRDVTLERYLAPEGKAPETTRPRTSRWRQAIIFVSLLTAVLSLTGTAAVVVPRALCAPFQDTFQNPVRSLNTVPTAQTWLENGQCVGFDTLVGDGNQFDSTIEPNGAPEAERDEILARIQKQNAAIPSSQRAVNVLFLAPLSRTPESKSINALYQLRGAQAAQSDINAAGSVYVRLTIANVGEDFTSGPAVVQMIDRQFPSDPRDPNSIKAVIGIAQSRAAAREALAQFDDVTIVASSVNGNGMRHGLVKGQDVDLGQYFVSVAPSNLDVARALLSAPALDWAGKALGPKGSGPAQRPLKIILDDRDTFFSNDLASSLEYVGETQDTAGFARPIRVPLRETASDRQYDDLAQDLCSPENAQTVWLFAGRGNQLARLGESIGKGCTNTPTILAGPGSLSAIQATTPKTIGYLAKTRFYSLVAQVSGKIEQGTTWSAGVARRGDEATGWAALVEAYRRVAPSDISGCPDPVSEVPQISVSIPGDPDRDGHNTLQASPCTPEPTPIYLCPVLAKAPVATLSGGKNDCLEAPTAKPDAASPAP</sequence>
<name>A0ABP6ZGX1_9ACTN</name>
<feature type="region of interest" description="Disordered" evidence="1">
    <location>
        <begin position="1346"/>
        <end position="1368"/>
    </location>
</feature>
<proteinExistence type="predicted"/>
<dbReference type="Proteomes" id="UP001501074">
    <property type="component" value="Unassembled WGS sequence"/>
</dbReference>